<evidence type="ECO:0000313" key="2">
    <source>
        <dbReference type="Proteomes" id="UP000325315"/>
    </source>
</evidence>
<comment type="caution">
    <text evidence="1">The sequence shown here is derived from an EMBL/GenBank/DDBJ whole genome shotgun (WGS) entry which is preliminary data.</text>
</comment>
<dbReference type="Proteomes" id="UP000325315">
    <property type="component" value="Unassembled WGS sequence"/>
</dbReference>
<dbReference type="OrthoDB" id="1740797at2759"/>
<dbReference type="AlphaFoldDB" id="A0A5B6WZ80"/>
<sequence length="97" mass="11237">MAMDPARRTMYDYAKPTLIGTESSIVRLTIAENNFKLKLNTIQMVQQYVQFDGLQYEDPNTHLAKFLEICDTFKINGVSDNTIHLWLFSFSLKGKEK</sequence>
<evidence type="ECO:0000313" key="1">
    <source>
        <dbReference type="EMBL" id="KAA3487220.1"/>
    </source>
</evidence>
<proteinExistence type="predicted"/>
<reference evidence="2" key="1">
    <citation type="journal article" date="2019" name="Plant Biotechnol. J.">
        <title>Genome sequencing of the Australian wild diploid species Gossypium australe highlights disease resistance and delayed gland morphogenesis.</title>
        <authorList>
            <person name="Cai Y."/>
            <person name="Cai X."/>
            <person name="Wang Q."/>
            <person name="Wang P."/>
            <person name="Zhang Y."/>
            <person name="Cai C."/>
            <person name="Xu Y."/>
            <person name="Wang K."/>
            <person name="Zhou Z."/>
            <person name="Wang C."/>
            <person name="Geng S."/>
            <person name="Li B."/>
            <person name="Dong Q."/>
            <person name="Hou Y."/>
            <person name="Wang H."/>
            <person name="Ai P."/>
            <person name="Liu Z."/>
            <person name="Yi F."/>
            <person name="Sun M."/>
            <person name="An G."/>
            <person name="Cheng J."/>
            <person name="Zhang Y."/>
            <person name="Shi Q."/>
            <person name="Xie Y."/>
            <person name="Shi X."/>
            <person name="Chang Y."/>
            <person name="Huang F."/>
            <person name="Chen Y."/>
            <person name="Hong S."/>
            <person name="Mi L."/>
            <person name="Sun Q."/>
            <person name="Zhang L."/>
            <person name="Zhou B."/>
            <person name="Peng R."/>
            <person name="Zhang X."/>
            <person name="Liu F."/>
        </authorList>
    </citation>
    <scope>NUCLEOTIDE SEQUENCE [LARGE SCALE GENOMIC DNA]</scope>
    <source>
        <strain evidence="2">cv. PA1801</strain>
    </source>
</reference>
<accession>A0A5B6WZ80</accession>
<keyword evidence="2" id="KW-1185">Reference proteome</keyword>
<dbReference type="EMBL" id="SMMG02000001">
    <property type="protein sequence ID" value="KAA3487220.1"/>
    <property type="molecule type" value="Genomic_DNA"/>
</dbReference>
<gene>
    <name evidence="1" type="ORF">EPI10_031059</name>
</gene>
<protein>
    <submittedName>
        <fullName evidence="1">RING-H2 finger protein ATL63</fullName>
    </submittedName>
</protein>
<organism evidence="1 2">
    <name type="scientific">Gossypium australe</name>
    <dbReference type="NCBI Taxonomy" id="47621"/>
    <lineage>
        <taxon>Eukaryota</taxon>
        <taxon>Viridiplantae</taxon>
        <taxon>Streptophyta</taxon>
        <taxon>Embryophyta</taxon>
        <taxon>Tracheophyta</taxon>
        <taxon>Spermatophyta</taxon>
        <taxon>Magnoliopsida</taxon>
        <taxon>eudicotyledons</taxon>
        <taxon>Gunneridae</taxon>
        <taxon>Pentapetalae</taxon>
        <taxon>rosids</taxon>
        <taxon>malvids</taxon>
        <taxon>Malvales</taxon>
        <taxon>Malvaceae</taxon>
        <taxon>Malvoideae</taxon>
        <taxon>Gossypium</taxon>
    </lineage>
</organism>
<name>A0A5B6WZ80_9ROSI</name>